<dbReference type="RefSeq" id="WP_021828053.1">
    <property type="nucleotide sequence ID" value="NZ_AWTR02000002.1"/>
</dbReference>
<evidence type="ECO:0000256" key="1">
    <source>
        <dbReference type="SAM" id="MobiDB-lite"/>
    </source>
</evidence>
<reference evidence="3 4" key="1">
    <citation type="journal article" date="2014" name="FEMS Microbiol. Lett.">
        <title>Draft genome sequences of three Holospora species (Holospora obtusa, Holospora undulata, and Holospora elegans), endonuclear symbiotic bacteria of the ciliate Paramecium caudatum.</title>
        <authorList>
            <person name="Dohra H."/>
            <person name="Tanaka K."/>
            <person name="Suzuki T."/>
            <person name="Fujishima M."/>
            <person name="Suzuki H."/>
        </authorList>
    </citation>
    <scope>NUCLEOTIDE SEQUENCE [LARGE SCALE GENOMIC DNA]</scope>
    <source>
        <strain evidence="3 4">F1</strain>
    </source>
</reference>
<keyword evidence="2" id="KW-1133">Transmembrane helix</keyword>
<dbReference type="Proteomes" id="UP000019112">
    <property type="component" value="Unassembled WGS sequence"/>
</dbReference>
<gene>
    <name evidence="3" type="ORF">P618_200011</name>
</gene>
<protein>
    <recommendedName>
        <fullName evidence="5">Lipoprotein</fullName>
    </recommendedName>
</protein>
<dbReference type="STRING" id="1399147.P618_200011"/>
<accession>W6TFH6</accession>
<sequence>MQKKNITVLLWKIKIICAILLAGCGMKGSLHPKTKDDYPRSYPPSKGK</sequence>
<evidence type="ECO:0000313" key="3">
    <source>
        <dbReference type="EMBL" id="ETZ07771.1"/>
    </source>
</evidence>
<feature type="region of interest" description="Disordered" evidence="1">
    <location>
        <begin position="27"/>
        <end position="48"/>
    </location>
</feature>
<comment type="caution">
    <text evidence="3">The sequence shown here is derived from an EMBL/GenBank/DDBJ whole genome shotgun (WGS) entry which is preliminary data.</text>
</comment>
<feature type="transmembrane region" description="Helical" evidence="2">
    <location>
        <begin position="6"/>
        <end position="26"/>
    </location>
</feature>
<evidence type="ECO:0000313" key="4">
    <source>
        <dbReference type="Proteomes" id="UP000019112"/>
    </source>
</evidence>
<evidence type="ECO:0008006" key="5">
    <source>
        <dbReference type="Google" id="ProtNLM"/>
    </source>
</evidence>
<dbReference type="OrthoDB" id="9972713at2"/>
<keyword evidence="4" id="KW-1185">Reference proteome</keyword>
<dbReference type="EMBL" id="AWTR02000002">
    <property type="protein sequence ID" value="ETZ07771.1"/>
    <property type="molecule type" value="Genomic_DNA"/>
</dbReference>
<keyword evidence="2" id="KW-0472">Membrane</keyword>
<name>W6TFH6_HOLOB</name>
<dbReference type="AlphaFoldDB" id="W6TFH6"/>
<evidence type="ECO:0000256" key="2">
    <source>
        <dbReference type="SAM" id="Phobius"/>
    </source>
</evidence>
<keyword evidence="2" id="KW-0812">Transmembrane</keyword>
<organism evidence="3 4">
    <name type="scientific">Holospora obtusa F1</name>
    <dbReference type="NCBI Taxonomy" id="1399147"/>
    <lineage>
        <taxon>Bacteria</taxon>
        <taxon>Pseudomonadati</taxon>
        <taxon>Pseudomonadota</taxon>
        <taxon>Alphaproteobacteria</taxon>
        <taxon>Holosporales</taxon>
        <taxon>Holosporaceae</taxon>
        <taxon>Holospora</taxon>
    </lineage>
</organism>
<proteinExistence type="predicted"/>